<evidence type="ECO:0000256" key="5">
    <source>
        <dbReference type="ARBA" id="ARBA00022737"/>
    </source>
</evidence>
<evidence type="ECO:0000256" key="3">
    <source>
        <dbReference type="ARBA" id="ARBA00022692"/>
    </source>
</evidence>
<evidence type="ECO:0000256" key="1">
    <source>
        <dbReference type="ARBA" id="ARBA00004167"/>
    </source>
</evidence>
<evidence type="ECO:0000313" key="13">
    <source>
        <dbReference type="Proteomes" id="UP000002051"/>
    </source>
</evidence>
<dbReference type="PANTHER" id="PTHR47986:SF10">
    <property type="entry name" value="RECEPTOR-LIKE KINASE TMK4"/>
    <property type="match status" value="1"/>
</dbReference>
<dbReference type="HOGENOM" id="CLU_000288_114_6_1"/>
<protein>
    <submittedName>
        <fullName evidence="11">LRR receptor-like kinase</fullName>
    </submittedName>
</protein>
<keyword evidence="6" id="KW-1133">Transmembrane helix</keyword>
<evidence type="ECO:0000313" key="11">
    <source>
        <dbReference type="EMBL" id="AES80572.2"/>
    </source>
</evidence>
<dbReference type="PANTHER" id="PTHR47986">
    <property type="entry name" value="OSJNBA0070M12.3 PROTEIN"/>
    <property type="match status" value="1"/>
</dbReference>
<dbReference type="FunFam" id="3.80.10.10:FF:000129">
    <property type="entry name" value="Leucine-rich repeat receptor-like kinase"/>
    <property type="match status" value="1"/>
</dbReference>
<dbReference type="PROSITE" id="PS51450">
    <property type="entry name" value="LRR"/>
    <property type="match status" value="1"/>
</dbReference>
<dbReference type="InterPro" id="IPR032675">
    <property type="entry name" value="LRR_dom_sf"/>
</dbReference>
<reference evidence="11 13" key="1">
    <citation type="journal article" date="2011" name="Nature">
        <title>The Medicago genome provides insight into the evolution of rhizobial symbioses.</title>
        <authorList>
            <person name="Young N.D."/>
            <person name="Debelle F."/>
            <person name="Oldroyd G.E."/>
            <person name="Geurts R."/>
            <person name="Cannon S.B."/>
            <person name="Udvardi M.K."/>
            <person name="Benedito V.A."/>
            <person name="Mayer K.F."/>
            <person name="Gouzy J."/>
            <person name="Schoof H."/>
            <person name="Van de Peer Y."/>
            <person name="Proost S."/>
            <person name="Cook D.R."/>
            <person name="Meyers B.C."/>
            <person name="Spannagl M."/>
            <person name="Cheung F."/>
            <person name="De Mita S."/>
            <person name="Krishnakumar V."/>
            <person name="Gundlach H."/>
            <person name="Zhou S."/>
            <person name="Mudge J."/>
            <person name="Bharti A.K."/>
            <person name="Murray J.D."/>
            <person name="Naoumkina M.A."/>
            <person name="Rosen B."/>
            <person name="Silverstein K.A."/>
            <person name="Tang H."/>
            <person name="Rombauts S."/>
            <person name="Zhao P.X."/>
            <person name="Zhou P."/>
            <person name="Barbe V."/>
            <person name="Bardou P."/>
            <person name="Bechner M."/>
            <person name="Bellec A."/>
            <person name="Berger A."/>
            <person name="Berges H."/>
            <person name="Bidwell S."/>
            <person name="Bisseling T."/>
            <person name="Choisne N."/>
            <person name="Couloux A."/>
            <person name="Denny R."/>
            <person name="Deshpande S."/>
            <person name="Dai X."/>
            <person name="Doyle J.J."/>
            <person name="Dudez A.M."/>
            <person name="Farmer A.D."/>
            <person name="Fouteau S."/>
            <person name="Franken C."/>
            <person name="Gibelin C."/>
            <person name="Gish J."/>
            <person name="Goldstein S."/>
            <person name="Gonzalez A.J."/>
            <person name="Green P.J."/>
            <person name="Hallab A."/>
            <person name="Hartog M."/>
            <person name="Hua A."/>
            <person name="Humphray S.J."/>
            <person name="Jeong D.H."/>
            <person name="Jing Y."/>
            <person name="Jocker A."/>
            <person name="Kenton S.M."/>
            <person name="Kim D.J."/>
            <person name="Klee K."/>
            <person name="Lai H."/>
            <person name="Lang C."/>
            <person name="Lin S."/>
            <person name="Macmil S.L."/>
            <person name="Magdelenat G."/>
            <person name="Matthews L."/>
            <person name="McCorrison J."/>
            <person name="Monaghan E.L."/>
            <person name="Mun J.H."/>
            <person name="Najar F.Z."/>
            <person name="Nicholson C."/>
            <person name="Noirot C."/>
            <person name="O'Bleness M."/>
            <person name="Paule C.R."/>
            <person name="Poulain J."/>
            <person name="Prion F."/>
            <person name="Qin B."/>
            <person name="Qu C."/>
            <person name="Retzel E.F."/>
            <person name="Riddle C."/>
            <person name="Sallet E."/>
            <person name="Samain S."/>
            <person name="Samson N."/>
            <person name="Sanders I."/>
            <person name="Saurat O."/>
            <person name="Scarpelli C."/>
            <person name="Schiex T."/>
            <person name="Segurens B."/>
            <person name="Severin A.J."/>
            <person name="Sherrier D.J."/>
            <person name="Shi R."/>
            <person name="Sims S."/>
            <person name="Singer S.R."/>
            <person name="Sinharoy S."/>
            <person name="Sterck L."/>
            <person name="Viollet A."/>
            <person name="Wang B.B."/>
            <person name="Wang K."/>
            <person name="Wang M."/>
            <person name="Wang X."/>
            <person name="Warfsmann J."/>
            <person name="Weissenbach J."/>
            <person name="White D.D."/>
            <person name="White J.D."/>
            <person name="Wiley G.B."/>
            <person name="Wincker P."/>
            <person name="Xing Y."/>
            <person name="Yang L."/>
            <person name="Yao Z."/>
            <person name="Ying F."/>
            <person name="Zhai J."/>
            <person name="Zhou L."/>
            <person name="Zuber A."/>
            <person name="Denarie J."/>
            <person name="Dixon R.A."/>
            <person name="May G.D."/>
            <person name="Schwartz D.C."/>
            <person name="Rogers J."/>
            <person name="Quetier F."/>
            <person name="Town C.D."/>
            <person name="Roe B.A."/>
        </authorList>
    </citation>
    <scope>NUCLEOTIDE SEQUENCE [LARGE SCALE GENOMIC DNA]</scope>
    <source>
        <strain evidence="11">A17</strain>
        <strain evidence="12 13">cv. Jemalong A17</strain>
    </source>
</reference>
<evidence type="ECO:0000313" key="12">
    <source>
        <dbReference type="EnsemblPlants" id="AES80572"/>
    </source>
</evidence>
<dbReference type="STRING" id="3880.G7KUC2"/>
<dbReference type="InterPro" id="IPR001611">
    <property type="entry name" value="Leu-rich_rpt"/>
</dbReference>
<reference evidence="11 13" key="2">
    <citation type="journal article" date="2014" name="BMC Genomics">
        <title>An improved genome release (version Mt4.0) for the model legume Medicago truncatula.</title>
        <authorList>
            <person name="Tang H."/>
            <person name="Krishnakumar V."/>
            <person name="Bidwell S."/>
            <person name="Rosen B."/>
            <person name="Chan A."/>
            <person name="Zhou S."/>
            <person name="Gentzbittel L."/>
            <person name="Childs K.L."/>
            <person name="Yandell M."/>
            <person name="Gundlach H."/>
            <person name="Mayer K.F."/>
            <person name="Schwartz D.C."/>
            <person name="Town C.D."/>
        </authorList>
    </citation>
    <scope>GENOME REANNOTATION</scope>
    <source>
        <strain evidence="12 13">cv. Jemalong A17</strain>
    </source>
</reference>
<dbReference type="Pfam" id="PF00560">
    <property type="entry name" value="LRR_1"/>
    <property type="match status" value="3"/>
</dbReference>
<dbReference type="Gene3D" id="3.80.10.10">
    <property type="entry name" value="Ribonuclease Inhibitor"/>
    <property type="match status" value="2"/>
</dbReference>
<dbReference type="Proteomes" id="UP000002051">
    <property type="component" value="Unassembled WGS sequence"/>
</dbReference>
<dbReference type="InterPro" id="IPR003591">
    <property type="entry name" value="Leu-rich_rpt_typical-subtyp"/>
</dbReference>
<keyword evidence="11" id="KW-0808">Transferase</keyword>
<evidence type="ECO:0000256" key="10">
    <source>
        <dbReference type="SAM" id="SignalP"/>
    </source>
</evidence>
<comment type="subcellular location">
    <subcellularLocation>
        <location evidence="1">Membrane</location>
        <topology evidence="1">Single-pass membrane protein</topology>
    </subcellularLocation>
</comment>
<keyword evidence="2" id="KW-0433">Leucine-rich repeat</keyword>
<keyword evidence="7" id="KW-0472">Membrane</keyword>
<gene>
    <name evidence="11" type="ordered locus">MTR_7g082310</name>
</gene>
<keyword evidence="13" id="KW-1185">Reference proteome</keyword>
<evidence type="ECO:0000256" key="8">
    <source>
        <dbReference type="ARBA" id="ARBA00023170"/>
    </source>
</evidence>
<feature type="chain" id="PRO_5014573848" evidence="10">
    <location>
        <begin position="24"/>
        <end position="439"/>
    </location>
</feature>
<dbReference type="SUPFAM" id="SSF52058">
    <property type="entry name" value="L domain-like"/>
    <property type="match status" value="1"/>
</dbReference>
<dbReference type="SMART" id="SM00369">
    <property type="entry name" value="LRR_TYP"/>
    <property type="match status" value="4"/>
</dbReference>
<organism evidence="11 13">
    <name type="scientific">Medicago truncatula</name>
    <name type="common">Barrel medic</name>
    <name type="synonym">Medicago tribuloides</name>
    <dbReference type="NCBI Taxonomy" id="3880"/>
    <lineage>
        <taxon>Eukaryota</taxon>
        <taxon>Viridiplantae</taxon>
        <taxon>Streptophyta</taxon>
        <taxon>Embryophyta</taxon>
        <taxon>Tracheophyta</taxon>
        <taxon>Spermatophyta</taxon>
        <taxon>Magnoliopsida</taxon>
        <taxon>eudicotyledons</taxon>
        <taxon>Gunneridae</taxon>
        <taxon>Pentapetalae</taxon>
        <taxon>rosids</taxon>
        <taxon>fabids</taxon>
        <taxon>Fabales</taxon>
        <taxon>Fabaceae</taxon>
        <taxon>Papilionoideae</taxon>
        <taxon>50 kb inversion clade</taxon>
        <taxon>NPAAA clade</taxon>
        <taxon>Hologalegina</taxon>
        <taxon>IRL clade</taxon>
        <taxon>Trifolieae</taxon>
        <taxon>Medicago</taxon>
    </lineage>
</organism>
<evidence type="ECO:0000256" key="7">
    <source>
        <dbReference type="ARBA" id="ARBA00023136"/>
    </source>
</evidence>
<keyword evidence="9" id="KW-0325">Glycoprotein</keyword>
<name>G7KUC2_MEDTR</name>
<dbReference type="PaxDb" id="3880-AES80572"/>
<accession>A0A0C3WAC1</accession>
<evidence type="ECO:0000256" key="6">
    <source>
        <dbReference type="ARBA" id="ARBA00022989"/>
    </source>
</evidence>
<evidence type="ECO:0000256" key="9">
    <source>
        <dbReference type="ARBA" id="ARBA00023180"/>
    </source>
</evidence>
<evidence type="ECO:0000256" key="4">
    <source>
        <dbReference type="ARBA" id="ARBA00022729"/>
    </source>
</evidence>
<dbReference type="Pfam" id="PF13855">
    <property type="entry name" value="LRR_8"/>
    <property type="match status" value="1"/>
</dbReference>
<accession>G7KUC2</accession>
<keyword evidence="3" id="KW-0812">Transmembrane</keyword>
<dbReference type="EMBL" id="CM001223">
    <property type="protein sequence ID" value="AES80572.2"/>
    <property type="molecule type" value="Genomic_DNA"/>
</dbReference>
<sequence length="439" mass="48336">MKILVSLQLCLLFSLLFVVTINAQDEANYMSQLLKALTPTPSVKLWPSSSLSGTLPNLTYIDLHNNSLTGSLPSMFALFSLETIYLGHNNFTSIPGHCFQLLLGMQTLNLSNNLNLKPWLFPEAEDLGYSELMHTLDLEATNILGPLPSDVFDWFPRLHTVSLSHNNIRGTLPLSLGKSVVRFLSQAWLNNNAFTGTIPNMSNSTHLFDLQLHSNGLIGLVPSSLFSLPSLTNISLDNNNLEGPIPMFHKRVKATWESNNFCRSNVGPCDPQVMVMLEIFAALGHPEFSRIKGNDVCTDGVFLRCRRGKIVSVDFRGQYLNGAISPAFSNLTSLVNLTLTNNNFTGSIPKSLTTLPQLQLLDVSRNNLSGQIPKFSSKVKLITRGNAFLGLNVSRQGEGEKAAASRNGGPSKTKVLIPLWIVEITNTDHQAILNFDFLL</sequence>
<proteinExistence type="predicted"/>
<feature type="signal peptide" evidence="10">
    <location>
        <begin position="1"/>
        <end position="23"/>
    </location>
</feature>
<keyword evidence="11" id="KW-0418">Kinase</keyword>
<keyword evidence="8 11" id="KW-0675">Receptor</keyword>
<dbReference type="InterPro" id="IPR052422">
    <property type="entry name" value="Auxin_Ser/Thr_Kinase"/>
</dbReference>
<dbReference type="GO" id="GO:0016020">
    <property type="term" value="C:membrane"/>
    <property type="evidence" value="ECO:0007669"/>
    <property type="project" value="UniProtKB-SubCell"/>
</dbReference>
<keyword evidence="4 10" id="KW-0732">Signal</keyword>
<evidence type="ECO:0000256" key="2">
    <source>
        <dbReference type="ARBA" id="ARBA00022614"/>
    </source>
</evidence>
<dbReference type="AlphaFoldDB" id="G7KUC2"/>
<keyword evidence="5" id="KW-0677">Repeat</keyword>
<dbReference type="GO" id="GO:0016301">
    <property type="term" value="F:kinase activity"/>
    <property type="evidence" value="ECO:0007669"/>
    <property type="project" value="UniProtKB-KW"/>
</dbReference>
<dbReference type="eggNOG" id="ENOG502QPQ4">
    <property type="taxonomic scope" value="Eukaryota"/>
</dbReference>
<reference evidence="12" key="3">
    <citation type="submission" date="2015-04" db="UniProtKB">
        <authorList>
            <consortium name="EnsemblPlants"/>
        </authorList>
    </citation>
    <scope>IDENTIFICATION</scope>
    <source>
        <strain evidence="12">cv. Jemalong A17</strain>
    </source>
</reference>
<dbReference type="EnsemblPlants" id="AES80572">
    <property type="protein sequence ID" value="AES80572"/>
    <property type="gene ID" value="MTR_7g082310"/>
</dbReference>